<organism evidence="8 9">
    <name type="scientific">Prymnesium parvum</name>
    <name type="common">Toxic golden alga</name>
    <dbReference type="NCBI Taxonomy" id="97485"/>
    <lineage>
        <taxon>Eukaryota</taxon>
        <taxon>Haptista</taxon>
        <taxon>Haptophyta</taxon>
        <taxon>Prymnesiophyceae</taxon>
        <taxon>Prymnesiales</taxon>
        <taxon>Prymnesiaceae</taxon>
        <taxon>Prymnesium</taxon>
    </lineage>
</organism>
<evidence type="ECO:0000256" key="7">
    <source>
        <dbReference type="SAM" id="MobiDB-lite"/>
    </source>
</evidence>
<feature type="binding site" evidence="6">
    <location>
        <position position="139"/>
    </location>
    <ligand>
        <name>Zn(2+)</name>
        <dbReference type="ChEBI" id="CHEBI:29105"/>
    </ligand>
</feature>
<comment type="similarity">
    <text evidence="6">Belongs to the COQ4 family.</text>
</comment>
<evidence type="ECO:0000256" key="5">
    <source>
        <dbReference type="ARBA" id="ARBA00023239"/>
    </source>
</evidence>
<feature type="binding site" evidence="6">
    <location>
        <position position="154"/>
    </location>
    <ligand>
        <name>Zn(2+)</name>
        <dbReference type="ChEBI" id="CHEBI:29105"/>
    </ligand>
</feature>
<accession>A0AB34K0V4</accession>
<evidence type="ECO:0000256" key="6">
    <source>
        <dbReference type="HAMAP-Rule" id="MF_03111"/>
    </source>
</evidence>
<feature type="binding site" evidence="6">
    <location>
        <position position="142"/>
    </location>
    <ligand>
        <name>Zn(2+)</name>
        <dbReference type="ChEBI" id="CHEBI:29105"/>
    </ligand>
</feature>
<evidence type="ECO:0000256" key="4">
    <source>
        <dbReference type="ARBA" id="ARBA00023136"/>
    </source>
</evidence>
<comment type="cofactor">
    <cofactor evidence="6">
        <name>Zn(2+)</name>
        <dbReference type="ChEBI" id="CHEBI:29105"/>
    </cofactor>
</comment>
<feature type="binding site" evidence="6">
    <location>
        <position position="138"/>
    </location>
    <ligand>
        <name>Zn(2+)</name>
        <dbReference type="ChEBI" id="CHEBI:29105"/>
    </ligand>
</feature>
<keyword evidence="3 6" id="KW-0496">Mitochondrion</keyword>
<keyword evidence="4 6" id="KW-0472">Membrane</keyword>
<evidence type="ECO:0000313" key="8">
    <source>
        <dbReference type="EMBL" id="KAL1527856.1"/>
    </source>
</evidence>
<keyword evidence="9" id="KW-1185">Reference proteome</keyword>
<evidence type="ECO:0000256" key="3">
    <source>
        <dbReference type="ARBA" id="ARBA00023128"/>
    </source>
</evidence>
<dbReference type="EMBL" id="JBGBPQ010000002">
    <property type="protein sequence ID" value="KAL1527856.1"/>
    <property type="molecule type" value="Genomic_DNA"/>
</dbReference>
<keyword evidence="6" id="KW-0479">Metal-binding</keyword>
<comment type="subcellular location">
    <subcellularLocation>
        <location evidence="6">Mitochondrion inner membrane</location>
        <topology evidence="6">Peripheral membrane protein</topology>
        <orientation evidence="6">Matrix side</orientation>
    </subcellularLocation>
</comment>
<dbReference type="HAMAP" id="MF_03111">
    <property type="entry name" value="Coq4"/>
    <property type="match status" value="1"/>
</dbReference>
<dbReference type="InterPro" id="IPR027540">
    <property type="entry name" value="Coq4_euk"/>
</dbReference>
<keyword evidence="2 6" id="KW-0999">Mitochondrion inner membrane</keyword>
<reference evidence="8 9" key="1">
    <citation type="journal article" date="2024" name="Science">
        <title>Giant polyketide synthase enzymes in the biosynthesis of giant marine polyether toxins.</title>
        <authorList>
            <person name="Fallon T.R."/>
            <person name="Shende V.V."/>
            <person name="Wierzbicki I.H."/>
            <person name="Pendleton A.L."/>
            <person name="Watervoot N.F."/>
            <person name="Auber R.P."/>
            <person name="Gonzalez D.J."/>
            <person name="Wisecaver J.H."/>
            <person name="Moore B.S."/>
        </authorList>
    </citation>
    <scope>NUCLEOTIDE SEQUENCE [LARGE SCALE GENOMIC DNA]</scope>
    <source>
        <strain evidence="8 9">12B1</strain>
    </source>
</reference>
<evidence type="ECO:0000256" key="2">
    <source>
        <dbReference type="ARBA" id="ARBA00022792"/>
    </source>
</evidence>
<dbReference type="GO" id="GO:0120539">
    <property type="term" value="F:4-hydroxy-3-methoxy-5-polyprenylbenzoate decarboxylase activity"/>
    <property type="evidence" value="ECO:0007669"/>
    <property type="project" value="UniProtKB-EC"/>
</dbReference>
<comment type="caution">
    <text evidence="8">The sequence shown here is derived from an EMBL/GenBank/DDBJ whole genome shotgun (WGS) entry which is preliminary data.</text>
</comment>
<dbReference type="InterPro" id="IPR007715">
    <property type="entry name" value="Coq4"/>
</dbReference>
<dbReference type="EC" id="4.1.1.130" evidence="6"/>
<feature type="compositionally biased region" description="Basic and acidic residues" evidence="7">
    <location>
        <begin position="250"/>
        <end position="261"/>
    </location>
</feature>
<name>A0AB34K0V4_PRYPA</name>
<dbReference type="AlphaFoldDB" id="A0AB34K0V4"/>
<comment type="subunit">
    <text evidence="6">Component of a multi-subunit COQ enzyme complex.</text>
</comment>
<dbReference type="GO" id="GO:0031314">
    <property type="term" value="C:extrinsic component of mitochondrial inner membrane"/>
    <property type="evidence" value="ECO:0007669"/>
    <property type="project" value="UniProtKB-UniRule"/>
</dbReference>
<keyword evidence="6" id="KW-0862">Zinc</keyword>
<proteinExistence type="inferred from homology"/>
<comment type="pathway">
    <text evidence="6">Cofactor biosynthesis; ubiquinone biosynthesis.</text>
</comment>
<dbReference type="Pfam" id="PF05019">
    <property type="entry name" value="Coq4"/>
    <property type="match status" value="1"/>
</dbReference>
<dbReference type="Proteomes" id="UP001515480">
    <property type="component" value="Unassembled WGS sequence"/>
</dbReference>
<dbReference type="PANTHER" id="PTHR12922:SF7">
    <property type="entry name" value="UBIQUINONE BIOSYNTHESIS PROTEIN COQ4 HOMOLOG, MITOCHONDRIAL"/>
    <property type="match status" value="1"/>
</dbReference>
<dbReference type="PANTHER" id="PTHR12922">
    <property type="entry name" value="UBIQUINONE BIOSYNTHESIS PROTEIN"/>
    <property type="match status" value="1"/>
</dbReference>
<keyword evidence="5 6" id="KW-0456">Lyase</keyword>
<comment type="catalytic activity">
    <reaction evidence="6">
        <text>a 4-hydroxy-3-methoxy-5-(all-trans-polyprenyl)benzoate + H(+) = a 2-methoxy-6-(all-trans-polyprenyl)phenol + CO2</text>
        <dbReference type="Rhea" id="RHEA:81179"/>
        <dbReference type="Rhea" id="RHEA-COMP:9551"/>
        <dbReference type="Rhea" id="RHEA-COMP:10931"/>
        <dbReference type="ChEBI" id="CHEBI:15378"/>
        <dbReference type="ChEBI" id="CHEBI:16526"/>
        <dbReference type="ChEBI" id="CHEBI:62731"/>
        <dbReference type="ChEBI" id="CHEBI:84443"/>
        <dbReference type="EC" id="4.1.1.130"/>
    </reaction>
</comment>
<evidence type="ECO:0000313" key="9">
    <source>
        <dbReference type="Proteomes" id="UP001515480"/>
    </source>
</evidence>
<evidence type="ECO:0000256" key="1">
    <source>
        <dbReference type="ARBA" id="ARBA00022688"/>
    </source>
</evidence>
<comment type="function">
    <text evidence="6">Lyase that catalyzes the C1-decarboxylation of 4-hydroxy-3-methoxy-5-(all-trans-polyprenyl)benzoic acid into 2-methoxy-6-(all-trans-polyprenyl)phenol during ubiquinone biosynthesis.</text>
</comment>
<feature type="region of interest" description="Disordered" evidence="7">
    <location>
        <begin position="240"/>
        <end position="261"/>
    </location>
</feature>
<protein>
    <recommendedName>
        <fullName evidence="6">Ubiquinone biosynthesis protein COQ4 homolog, mitochondrial</fullName>
    </recommendedName>
    <alternativeName>
        <fullName evidence="6">4-hydroxy-3-methoxy-5-polyprenylbenzoate decarboxylase</fullName>
        <ecNumber evidence="6">4.1.1.130</ecNumber>
    </alternativeName>
    <alternativeName>
        <fullName evidence="6">Coenzyme Q biosynthesis protein 4 homolog</fullName>
    </alternativeName>
</protein>
<keyword evidence="1 6" id="KW-0831">Ubiquinone biosynthesis</keyword>
<sequence length="261" mass="28587">MRLLQNGAGAARYRGHTPLSGPARVLVAADAALRAILDPRDARLVGVVGEATGGAALAQMRRRMLRHPVGRAVLRDRPLITSASMPLERLRAMPPDSLGASYARFLAANHFCPDERAAVQFVDDPEDAYVMTRYRQVHDIWHVLYALPPSLLGEVALKWVEAIQTGLPMCALAAIGGSFRLKPSQRAQVREHVLPWAASQVVADVDLMSVYYERELDKPLPVLRRELGIVFVPNVSVPDDMRAGGPDGQVHGKGELNDVRQ</sequence>
<gene>
    <name evidence="8" type="ORF">AB1Y20_009232</name>
</gene>
<dbReference type="GO" id="GO:0008270">
    <property type="term" value="F:zinc ion binding"/>
    <property type="evidence" value="ECO:0007669"/>
    <property type="project" value="UniProtKB-UniRule"/>
</dbReference>